<feature type="compositionally biased region" description="Pro residues" evidence="1">
    <location>
        <begin position="9"/>
        <end position="23"/>
    </location>
</feature>
<evidence type="ECO:0000313" key="2">
    <source>
        <dbReference type="EMBL" id="KAJ7191494.1"/>
    </source>
</evidence>
<name>A0AAD6UP39_9AGAR</name>
<protein>
    <submittedName>
        <fullName evidence="2">Uncharacterized protein</fullName>
    </submittedName>
</protein>
<dbReference type="InterPro" id="IPR041078">
    <property type="entry name" value="Plavaka"/>
</dbReference>
<reference evidence="2" key="1">
    <citation type="submission" date="2023-03" db="EMBL/GenBank/DDBJ databases">
        <title>Massive genome expansion in bonnet fungi (Mycena s.s.) driven by repeated elements and novel gene families across ecological guilds.</title>
        <authorList>
            <consortium name="Lawrence Berkeley National Laboratory"/>
            <person name="Harder C.B."/>
            <person name="Miyauchi S."/>
            <person name="Viragh M."/>
            <person name="Kuo A."/>
            <person name="Thoen E."/>
            <person name="Andreopoulos B."/>
            <person name="Lu D."/>
            <person name="Skrede I."/>
            <person name="Drula E."/>
            <person name="Henrissat B."/>
            <person name="Morin E."/>
            <person name="Kohler A."/>
            <person name="Barry K."/>
            <person name="LaButti K."/>
            <person name="Morin E."/>
            <person name="Salamov A."/>
            <person name="Lipzen A."/>
            <person name="Mereny Z."/>
            <person name="Hegedus B."/>
            <person name="Baldrian P."/>
            <person name="Stursova M."/>
            <person name="Weitz H."/>
            <person name="Taylor A."/>
            <person name="Grigoriev I.V."/>
            <person name="Nagy L.G."/>
            <person name="Martin F."/>
            <person name="Kauserud H."/>
        </authorList>
    </citation>
    <scope>NUCLEOTIDE SEQUENCE</scope>
    <source>
        <strain evidence="2">9144</strain>
    </source>
</reference>
<feature type="region of interest" description="Disordered" evidence="1">
    <location>
        <begin position="1"/>
        <end position="61"/>
    </location>
</feature>
<dbReference type="EMBL" id="JARJCW010000132">
    <property type="protein sequence ID" value="KAJ7191494.1"/>
    <property type="molecule type" value="Genomic_DNA"/>
</dbReference>
<organism evidence="2 3">
    <name type="scientific">Mycena pura</name>
    <dbReference type="NCBI Taxonomy" id="153505"/>
    <lineage>
        <taxon>Eukaryota</taxon>
        <taxon>Fungi</taxon>
        <taxon>Dikarya</taxon>
        <taxon>Basidiomycota</taxon>
        <taxon>Agaricomycotina</taxon>
        <taxon>Agaricomycetes</taxon>
        <taxon>Agaricomycetidae</taxon>
        <taxon>Agaricales</taxon>
        <taxon>Marasmiineae</taxon>
        <taxon>Mycenaceae</taxon>
        <taxon>Mycena</taxon>
    </lineage>
</organism>
<proteinExistence type="predicted"/>
<accession>A0AAD6UP39</accession>
<gene>
    <name evidence="2" type="ORF">GGX14DRAFT_381097</name>
</gene>
<feature type="compositionally biased region" description="Basic and acidic residues" evidence="1">
    <location>
        <begin position="33"/>
        <end position="44"/>
    </location>
</feature>
<dbReference type="Proteomes" id="UP001219525">
    <property type="component" value="Unassembled WGS sequence"/>
</dbReference>
<comment type="caution">
    <text evidence="2">The sequence shown here is derived from an EMBL/GenBank/DDBJ whole genome shotgun (WGS) entry which is preliminary data.</text>
</comment>
<dbReference type="AlphaFoldDB" id="A0AAD6UP39"/>
<evidence type="ECO:0000256" key="1">
    <source>
        <dbReference type="SAM" id="MobiDB-lite"/>
    </source>
</evidence>
<dbReference type="Pfam" id="PF18759">
    <property type="entry name" value="Plavaka"/>
    <property type="match status" value="1"/>
</dbReference>
<keyword evidence="3" id="KW-1185">Reference proteome</keyword>
<evidence type="ECO:0000313" key="3">
    <source>
        <dbReference type="Proteomes" id="UP001219525"/>
    </source>
</evidence>
<sequence>MVPHGNEPVPRPEPPPTPPPAPEAPAATPEPSRPPERRWLRTDRNPQGVYKVFPRHPSRDPEETITLEDLCRAPELATPAKVQGDENPPWYPFLNPSVARLMCWHHLTPNLQGKDALNELVHDIFLNPETEHEHFHRFDAGRELQRLDDLANTSPGEPPNGWTAGSVQLKLPSRKYPCLETEAPVFDITGILFRPLLDTLHEALQSPLFEQFHLTPYSLRWDPDYDPRHPDVYSSSAMLKAYSEISKHSTPEMEAIVVAFMFFSDSTNLAQFGHASMWPLYTHFGNISKYTRAKPTAHASFHQAYFPTVCLERHWYSSLIESFMQLPDELKDTFLEVCGENISPEVLTHLKRELMHTIWDLLLSDAFVDAYKNGIEIKCYDGIGRLVFPRIFVYGADYPEKYVSIASLCMYASDLLQGSPCHYQKYRGSAMSALRNQEG</sequence>